<gene>
    <name evidence="3" type="ORF">ANTHELSMS3_04016</name>
</gene>
<reference evidence="3 4" key="1">
    <citation type="submission" date="2017-07" db="EMBL/GenBank/DDBJ databases">
        <title>Genome Sequence of Antarctobacter heliothermus Strain SMS3 Isolated from a culture of the Diatom Skeletonema marinoi.</title>
        <authorList>
            <person name="Topel M."/>
            <person name="Pinder M.I.M."/>
            <person name="Johansson O.N."/>
            <person name="Kourtchenko O."/>
            <person name="Godhe A."/>
            <person name="Clarke A.K."/>
        </authorList>
    </citation>
    <scope>NUCLEOTIDE SEQUENCE [LARGE SCALE GENOMIC DNA]</scope>
    <source>
        <strain evidence="3 4">SMS3</strain>
    </source>
</reference>
<dbReference type="RefSeq" id="WP_094036352.1">
    <property type="nucleotide sequence ID" value="NZ_CP022540.1"/>
</dbReference>
<dbReference type="Proteomes" id="UP000203589">
    <property type="component" value="Chromosome"/>
</dbReference>
<accession>A0A222E8U8</accession>
<evidence type="ECO:0008006" key="5">
    <source>
        <dbReference type="Google" id="ProtNLM"/>
    </source>
</evidence>
<feature type="signal peptide" evidence="2">
    <location>
        <begin position="1"/>
        <end position="20"/>
    </location>
</feature>
<proteinExistence type="predicted"/>
<dbReference type="OrthoDB" id="7308154at2"/>
<evidence type="ECO:0000256" key="1">
    <source>
        <dbReference type="SAM" id="MobiDB-lite"/>
    </source>
</evidence>
<keyword evidence="2" id="KW-0732">Signal</keyword>
<evidence type="ECO:0000313" key="3">
    <source>
        <dbReference type="EMBL" id="ASP22625.1"/>
    </source>
</evidence>
<keyword evidence="4" id="KW-1185">Reference proteome</keyword>
<protein>
    <recommendedName>
        <fullName evidence="5">AAA+ family ATPase</fullName>
    </recommendedName>
</protein>
<dbReference type="KEGG" id="aht:ANTHELSMS3_04016"/>
<dbReference type="AlphaFoldDB" id="A0A222E8U8"/>
<sequence length="133" mass="14803">MKQFAMPALVLSLLAAPVAAQQDDDGLNLMEEGARLFLRGLMTEMEPALKELDEVTREMQPLLRDFAVEMGPALADLLEKVEDWTVYHPPEMLDNGDILIRRREPLTPETPDPESDPDLGPGPKAAPEEQIDL</sequence>
<evidence type="ECO:0000313" key="4">
    <source>
        <dbReference type="Proteomes" id="UP000203589"/>
    </source>
</evidence>
<name>A0A222E8U8_9RHOB</name>
<evidence type="ECO:0000256" key="2">
    <source>
        <dbReference type="SAM" id="SignalP"/>
    </source>
</evidence>
<dbReference type="EMBL" id="CP022540">
    <property type="protein sequence ID" value="ASP22625.1"/>
    <property type="molecule type" value="Genomic_DNA"/>
</dbReference>
<organism evidence="3 4">
    <name type="scientific">Antarctobacter heliothermus</name>
    <dbReference type="NCBI Taxonomy" id="74033"/>
    <lineage>
        <taxon>Bacteria</taxon>
        <taxon>Pseudomonadati</taxon>
        <taxon>Pseudomonadota</taxon>
        <taxon>Alphaproteobacteria</taxon>
        <taxon>Rhodobacterales</taxon>
        <taxon>Roseobacteraceae</taxon>
        <taxon>Antarctobacter</taxon>
    </lineage>
</organism>
<feature type="region of interest" description="Disordered" evidence="1">
    <location>
        <begin position="97"/>
        <end position="133"/>
    </location>
</feature>
<feature type="chain" id="PRO_5012736433" description="AAA+ family ATPase" evidence="2">
    <location>
        <begin position="21"/>
        <end position="133"/>
    </location>
</feature>